<dbReference type="AlphaFoldDB" id="A0A1F5ZL39"/>
<dbReference type="InterPro" id="IPR011204">
    <property type="entry name" value="Virulence_RhuM-like"/>
</dbReference>
<evidence type="ECO:0000313" key="1">
    <source>
        <dbReference type="EMBL" id="OGG12812.1"/>
    </source>
</evidence>
<evidence type="ECO:0000313" key="2">
    <source>
        <dbReference type="Proteomes" id="UP000176923"/>
    </source>
</evidence>
<reference evidence="1 2" key="1">
    <citation type="journal article" date="2016" name="Nat. Commun.">
        <title>Thousands of microbial genomes shed light on interconnected biogeochemical processes in an aquifer system.</title>
        <authorList>
            <person name="Anantharaman K."/>
            <person name="Brown C.T."/>
            <person name="Hug L.A."/>
            <person name="Sharon I."/>
            <person name="Castelle C.J."/>
            <person name="Probst A.J."/>
            <person name="Thomas B.C."/>
            <person name="Singh A."/>
            <person name="Wilkins M.J."/>
            <person name="Karaoz U."/>
            <person name="Brodie E.L."/>
            <person name="Williams K.H."/>
            <person name="Hubbard S.S."/>
            <person name="Banfield J.F."/>
        </authorList>
    </citation>
    <scope>NUCLEOTIDE SEQUENCE [LARGE SCALE GENOMIC DNA]</scope>
</reference>
<dbReference type="PANTHER" id="PTHR35810:SF1">
    <property type="entry name" value="CYTOPLASMIC PROTEIN"/>
    <property type="match status" value="1"/>
</dbReference>
<protein>
    <submittedName>
        <fullName evidence="1">Hydroxyacid dehydrogenase</fullName>
    </submittedName>
</protein>
<organism evidence="1 2">
    <name type="scientific">Candidatus Gottesmanbacteria bacterium RIFCSPHIGHO2_02_FULL_39_11</name>
    <dbReference type="NCBI Taxonomy" id="1798382"/>
    <lineage>
        <taxon>Bacteria</taxon>
        <taxon>Candidatus Gottesmaniibacteriota</taxon>
    </lineage>
</organism>
<dbReference type="STRING" id="1798382.A3D77_07185"/>
<dbReference type="EMBL" id="MFJL01000041">
    <property type="protein sequence ID" value="OGG12812.1"/>
    <property type="molecule type" value="Genomic_DNA"/>
</dbReference>
<dbReference type="Pfam" id="PF13310">
    <property type="entry name" value="Virulence_RhuM"/>
    <property type="match status" value="1"/>
</dbReference>
<dbReference type="Proteomes" id="UP000176923">
    <property type="component" value="Unassembled WGS sequence"/>
</dbReference>
<proteinExistence type="predicted"/>
<gene>
    <name evidence="1" type="ORF">A3D77_07185</name>
</gene>
<accession>A0A1F5ZL39</accession>
<sequence>MKNSQPQSQIIIYKAETGETKIDVRFDGDTVWLSQDEMARLFDKGRSTIAEHIAKVFKEKELVEGSVCREFRRTGADEKEYQVKYYNLDVIISVGYRVKSLRGTQFRIWATKRLREYIVKGFVMDDERLKNPDLPFDYFEELTRRIADIRTSEKRFYRKITDIYATSVDYDPTDKQSILFFKTVQNKMHYAITGSTAAEIVASRVDSKKPNVGLTNFRGNKPTKEEVVIAKNYLSEQELLVLNNLVEQYLVFAQGQAIQRVPMYMKDWIGKLHAFLQINNKDILKDAGRISHELATEIAERNFDEYKRNEVKKLDNNFDLAALHALEIAKKKKGEDKK</sequence>
<dbReference type="PIRSF" id="PIRSF015268">
    <property type="entry name" value="Virulence_RhuM"/>
    <property type="match status" value="1"/>
</dbReference>
<name>A0A1F5ZL39_9BACT</name>
<comment type="caution">
    <text evidence="1">The sequence shown here is derived from an EMBL/GenBank/DDBJ whole genome shotgun (WGS) entry which is preliminary data.</text>
</comment>
<dbReference type="PANTHER" id="PTHR35810">
    <property type="entry name" value="CYTOPLASMIC PROTEIN-RELATED"/>
    <property type="match status" value="1"/>
</dbReference>